<proteinExistence type="predicted"/>
<dbReference type="Pfam" id="PF13628">
    <property type="entry name" value="DUF4142"/>
    <property type="match status" value="1"/>
</dbReference>
<evidence type="ECO:0000313" key="3">
    <source>
        <dbReference type="EMBL" id="MFJ2822153.1"/>
    </source>
</evidence>
<dbReference type="PANTHER" id="PTHR38593">
    <property type="entry name" value="BLR2558 PROTEIN"/>
    <property type="match status" value="1"/>
</dbReference>
<protein>
    <submittedName>
        <fullName evidence="3">DUF4142 domain-containing protein</fullName>
    </submittedName>
</protein>
<dbReference type="Proteomes" id="UP001617351">
    <property type="component" value="Unassembled WGS sequence"/>
</dbReference>
<dbReference type="PANTHER" id="PTHR38593:SF1">
    <property type="entry name" value="BLR2558 PROTEIN"/>
    <property type="match status" value="1"/>
</dbReference>
<comment type="caution">
    <text evidence="3">The sequence shown here is derived from an EMBL/GenBank/DDBJ whole genome shotgun (WGS) entry which is preliminary data.</text>
</comment>
<dbReference type="InterPro" id="IPR012347">
    <property type="entry name" value="Ferritin-like"/>
</dbReference>
<evidence type="ECO:0000313" key="4">
    <source>
        <dbReference type="Proteomes" id="UP001617351"/>
    </source>
</evidence>
<organism evidence="3 4">
    <name type="scientific">Streptomyces toxytricini</name>
    <name type="common">Actinomyces toxytricini</name>
    <dbReference type="NCBI Taxonomy" id="67369"/>
    <lineage>
        <taxon>Bacteria</taxon>
        <taxon>Bacillati</taxon>
        <taxon>Actinomycetota</taxon>
        <taxon>Actinomycetes</taxon>
        <taxon>Kitasatosporales</taxon>
        <taxon>Streptomycetaceae</taxon>
        <taxon>Streptomyces</taxon>
    </lineage>
</organism>
<feature type="chain" id="PRO_5046638230" evidence="1">
    <location>
        <begin position="28"/>
        <end position="173"/>
    </location>
</feature>
<dbReference type="EMBL" id="JBIUYY010000005">
    <property type="protein sequence ID" value="MFJ2822153.1"/>
    <property type="molecule type" value="Genomic_DNA"/>
</dbReference>
<keyword evidence="4" id="KW-1185">Reference proteome</keyword>
<dbReference type="Gene3D" id="1.20.1260.10">
    <property type="match status" value="1"/>
</dbReference>
<dbReference type="InterPro" id="IPR025419">
    <property type="entry name" value="DUF4142"/>
</dbReference>
<evidence type="ECO:0000256" key="1">
    <source>
        <dbReference type="SAM" id="SignalP"/>
    </source>
</evidence>
<reference evidence="3 4" key="1">
    <citation type="submission" date="2024-10" db="EMBL/GenBank/DDBJ databases">
        <title>The Natural Products Discovery Center: Release of the First 8490 Sequenced Strains for Exploring Actinobacteria Biosynthetic Diversity.</title>
        <authorList>
            <person name="Kalkreuter E."/>
            <person name="Kautsar S.A."/>
            <person name="Yang D."/>
            <person name="Bader C.D."/>
            <person name="Teijaro C.N."/>
            <person name="Fluegel L."/>
            <person name="Davis C.M."/>
            <person name="Simpson J.R."/>
            <person name="Lauterbach L."/>
            <person name="Steele A.D."/>
            <person name="Gui C."/>
            <person name="Meng S."/>
            <person name="Li G."/>
            <person name="Viehrig K."/>
            <person name="Ye F."/>
            <person name="Su P."/>
            <person name="Kiefer A.F."/>
            <person name="Nichols A."/>
            <person name="Cepeda A.J."/>
            <person name="Yan W."/>
            <person name="Fan B."/>
            <person name="Jiang Y."/>
            <person name="Adhikari A."/>
            <person name="Zheng C.-J."/>
            <person name="Schuster L."/>
            <person name="Cowan T.M."/>
            <person name="Smanski M.J."/>
            <person name="Chevrette M.G."/>
            <person name="De Carvalho L.P.S."/>
            <person name="Shen B."/>
        </authorList>
    </citation>
    <scope>NUCLEOTIDE SEQUENCE [LARGE SCALE GENOMIC DNA]</scope>
    <source>
        <strain evidence="3 4">NPDC087220</strain>
    </source>
</reference>
<accession>A0ABW8EFX9</accession>
<feature type="domain" description="DUF4142" evidence="2">
    <location>
        <begin position="32"/>
        <end position="166"/>
    </location>
</feature>
<keyword evidence="1" id="KW-0732">Signal</keyword>
<gene>
    <name evidence="3" type="ORF">ACIO7M_13685</name>
</gene>
<sequence>MRRSIFAACACTIAVVGLGAVPGTSSAAVSGQDVTFMNSAHQGNMAEIAAGEDAQRHGGSSCVKDVGAMLVRDHKKLDAALSDLAEKEGVTLAADVTPEQEAELKSLQSKAGGDGYDKAWLAAQENAHKKTLLVIDAEIQRGQDPDVQAAAREARPVVSAHLDMVRGGQCHHG</sequence>
<feature type="signal peptide" evidence="1">
    <location>
        <begin position="1"/>
        <end position="27"/>
    </location>
</feature>
<dbReference type="RefSeq" id="WP_402380502.1">
    <property type="nucleotide sequence ID" value="NZ_JBIUYY010000005.1"/>
</dbReference>
<evidence type="ECO:0000259" key="2">
    <source>
        <dbReference type="Pfam" id="PF13628"/>
    </source>
</evidence>
<name>A0ABW8EFX9_STRT5</name>